<dbReference type="InterPro" id="IPR032801">
    <property type="entry name" value="PXL2A/B/C"/>
</dbReference>
<feature type="compositionally biased region" description="Low complexity" evidence="1">
    <location>
        <begin position="142"/>
        <end position="161"/>
    </location>
</feature>
<name>A0ABD0KIP3_9CAEN</name>
<organism evidence="2 3">
    <name type="scientific">Batillaria attramentaria</name>
    <dbReference type="NCBI Taxonomy" id="370345"/>
    <lineage>
        <taxon>Eukaryota</taxon>
        <taxon>Metazoa</taxon>
        <taxon>Spiralia</taxon>
        <taxon>Lophotrochozoa</taxon>
        <taxon>Mollusca</taxon>
        <taxon>Gastropoda</taxon>
        <taxon>Caenogastropoda</taxon>
        <taxon>Sorbeoconcha</taxon>
        <taxon>Cerithioidea</taxon>
        <taxon>Batillariidae</taxon>
        <taxon>Batillaria</taxon>
    </lineage>
</organism>
<dbReference type="Pfam" id="PF13911">
    <property type="entry name" value="AhpC-TSA_2"/>
    <property type="match status" value="1"/>
</dbReference>
<dbReference type="EMBL" id="JACVVK020000169">
    <property type="protein sequence ID" value="KAK7487088.1"/>
    <property type="molecule type" value="Genomic_DNA"/>
</dbReference>
<feature type="region of interest" description="Disordered" evidence="1">
    <location>
        <begin position="134"/>
        <end position="162"/>
    </location>
</feature>
<evidence type="ECO:0000256" key="1">
    <source>
        <dbReference type="SAM" id="MobiDB-lite"/>
    </source>
</evidence>
<protein>
    <submittedName>
        <fullName evidence="2">Uncharacterized protein</fullName>
    </submittedName>
</protein>
<sequence length="310" mass="34142">MQQEPDKESVLLALKDITETEESLLSYAKDAVKESAEHFVSEKIGKLFHLTSVYKRVFERHPEIREAFDDWHEVEHEWDTFLKDVDAGLDDLGSPPLTKGQVVPVDLALIDARSGESNSLKHFVTKGVQTKKESEQSAADISPVVLPPSSQSSASEMSCTSPALDASPPVSAAVLDEFQKRDAAIVLVSFGEREGALKWLADTGCPFDLLLDKSRQLYHSFGLKRSVYKVWSISCLLYYAEQMRAGRTLPSPYEDIHDDPNQMGGDFIIAKDGQILLAHCSQTASDRPSVDSLLQTLESGTVSNLDISAG</sequence>
<dbReference type="InterPro" id="IPR036249">
    <property type="entry name" value="Thioredoxin-like_sf"/>
</dbReference>
<proteinExistence type="predicted"/>
<evidence type="ECO:0000313" key="2">
    <source>
        <dbReference type="EMBL" id="KAK7487088.1"/>
    </source>
</evidence>
<accession>A0ABD0KIP3</accession>
<comment type="caution">
    <text evidence="2">The sequence shown here is derived from an EMBL/GenBank/DDBJ whole genome shotgun (WGS) entry which is preliminary data.</text>
</comment>
<gene>
    <name evidence="2" type="ORF">BaRGS_00021583</name>
</gene>
<dbReference type="Proteomes" id="UP001519460">
    <property type="component" value="Unassembled WGS sequence"/>
</dbReference>
<keyword evidence="3" id="KW-1185">Reference proteome</keyword>
<dbReference type="AlphaFoldDB" id="A0ABD0KIP3"/>
<reference evidence="2 3" key="1">
    <citation type="journal article" date="2023" name="Sci. Data">
        <title>Genome assembly of the Korean intertidal mud-creeper Batillaria attramentaria.</title>
        <authorList>
            <person name="Patra A.K."/>
            <person name="Ho P.T."/>
            <person name="Jun S."/>
            <person name="Lee S.J."/>
            <person name="Kim Y."/>
            <person name="Won Y.J."/>
        </authorList>
    </citation>
    <scope>NUCLEOTIDE SEQUENCE [LARGE SCALE GENOMIC DNA]</scope>
    <source>
        <strain evidence="2">Wonlab-2016</strain>
    </source>
</reference>
<dbReference type="SUPFAM" id="SSF52833">
    <property type="entry name" value="Thioredoxin-like"/>
    <property type="match status" value="1"/>
</dbReference>
<dbReference type="Gene3D" id="3.40.30.10">
    <property type="entry name" value="Glutaredoxin"/>
    <property type="match status" value="1"/>
</dbReference>
<evidence type="ECO:0000313" key="3">
    <source>
        <dbReference type="Proteomes" id="UP001519460"/>
    </source>
</evidence>